<dbReference type="EMBL" id="ML220130">
    <property type="protein sequence ID" value="TGZ79677.1"/>
    <property type="molecule type" value="Genomic_DNA"/>
</dbReference>
<reference evidence="2 3" key="1">
    <citation type="submission" date="2019-04" db="EMBL/GenBank/DDBJ databases">
        <title>Comparative genomics and transcriptomics to analyze fruiting body development in filamentous ascomycetes.</title>
        <authorList>
            <consortium name="DOE Joint Genome Institute"/>
            <person name="Lutkenhaus R."/>
            <person name="Traeger S."/>
            <person name="Breuer J."/>
            <person name="Kuo A."/>
            <person name="Lipzen A."/>
            <person name="Pangilinan J."/>
            <person name="Dilworth D."/>
            <person name="Sandor L."/>
            <person name="Poggeler S."/>
            <person name="Barry K."/>
            <person name="Grigoriev I.V."/>
            <person name="Nowrousian M."/>
        </authorList>
    </citation>
    <scope>NUCLEOTIDE SEQUENCE [LARGE SCALE GENOMIC DNA]</scope>
    <source>
        <strain evidence="2 3">CBS 389.68</strain>
    </source>
</reference>
<dbReference type="Proteomes" id="UP000298138">
    <property type="component" value="Unassembled WGS sequence"/>
</dbReference>
<dbReference type="STRING" id="341454.A0A4S2MT80"/>
<evidence type="ECO:0000256" key="1">
    <source>
        <dbReference type="SAM" id="MobiDB-lite"/>
    </source>
</evidence>
<dbReference type="GO" id="GO:1990116">
    <property type="term" value="P:ribosome-associated ubiquitin-dependent protein catabolic process"/>
    <property type="evidence" value="ECO:0007669"/>
    <property type="project" value="TreeGrafter"/>
</dbReference>
<feature type="compositionally biased region" description="Low complexity" evidence="1">
    <location>
        <begin position="69"/>
        <end position="78"/>
    </location>
</feature>
<feature type="compositionally biased region" description="Basic and acidic residues" evidence="1">
    <location>
        <begin position="117"/>
        <end position="131"/>
    </location>
</feature>
<dbReference type="GO" id="GO:0072344">
    <property type="term" value="P:rescue of stalled ribosome"/>
    <property type="evidence" value="ECO:0007669"/>
    <property type="project" value="TreeGrafter"/>
</dbReference>
<feature type="region of interest" description="Disordered" evidence="1">
    <location>
        <begin position="167"/>
        <end position="204"/>
    </location>
</feature>
<keyword evidence="3" id="KW-1185">Reference proteome</keyword>
<protein>
    <submittedName>
        <fullName evidence="2">DUF654-domain-containing protein</fullName>
    </submittedName>
</protein>
<feature type="compositionally biased region" description="Basic and acidic residues" evidence="1">
    <location>
        <begin position="12"/>
        <end position="27"/>
    </location>
</feature>
<dbReference type="OrthoDB" id="205993at2759"/>
<accession>A0A4S2MT80</accession>
<feature type="compositionally biased region" description="Basic residues" evidence="1">
    <location>
        <begin position="79"/>
        <end position="94"/>
    </location>
</feature>
<proteinExistence type="predicted"/>
<feature type="compositionally biased region" description="Basic residues" evidence="1">
    <location>
        <begin position="1"/>
        <end position="11"/>
    </location>
</feature>
<dbReference type="Pfam" id="PF04910">
    <property type="entry name" value="Tcf25"/>
    <property type="match status" value="1"/>
</dbReference>
<sequence length="689" mass="77514">MSGRAVRRALQRQREQELLATPDHDSSSETDDLPSQPAPKPSLFALLGGDENDDEDEEKPDSDVEEEAPIAPTATPAKSKSKKKKKKKKAKKEAKKPDTTGNKAEEEEEEEEEDDIDRALRQLKLESKDSGDAPADTGAGADGNVPLSEVLKVDSRNLDAANEMRRLFGRDAMRGDAPEPEPRPRGQRGRGRGAFGNRGLPTGRRNAFVQPKEEWPNAGSGGLGMEVKVGSEADEKLKENEREGEFTEYAFVHGRGYQDVQRQFLMCVESMDPQRIVHLSHYNPYHVTTLLQSSEIFHHQRDYNISGDLLERALFTMGRSLHSTFSSNLSSGKARLSFRRPENRDLYLAIWRYIKNLSQRGTWRTAAEFGFLLFSLDPFGDPYEISLLLDYLCLKARQTSRLLTLLEHPALHKKFLDRPNIAFSRAVAHHQLGNTFEAQEYLAKAITKFPWIPGMITKELNVDFEPTQALWGVFPPDDNPRQQLLAALYIEHHKELWKEPQLISLLRNTAATIHSLPRKSPLANTDPSVTVPMSRHVFLTENQPLMRHVPIEIRTSHDNHSFDLLIPLDNIQSYDRTPARGTTVAGAGGVGGVGEEETVRRQTEALATELANGPLETVVEFFRSLLPWMAAPGEDGLRERETEEGRAMDEAVANMRRVMEDMGVPVEEALGVLRREVEERDEEGRGEEN</sequence>
<feature type="compositionally biased region" description="Basic and acidic residues" evidence="1">
    <location>
        <begin position="167"/>
        <end position="184"/>
    </location>
</feature>
<dbReference type="GO" id="GO:1990112">
    <property type="term" value="C:RQC complex"/>
    <property type="evidence" value="ECO:0007669"/>
    <property type="project" value="TreeGrafter"/>
</dbReference>
<feature type="region of interest" description="Disordered" evidence="1">
    <location>
        <begin position="1"/>
        <end position="154"/>
    </location>
</feature>
<feature type="compositionally biased region" description="Acidic residues" evidence="1">
    <location>
        <begin position="50"/>
        <end position="68"/>
    </location>
</feature>
<feature type="compositionally biased region" description="Low complexity" evidence="1">
    <location>
        <begin position="132"/>
        <end position="143"/>
    </location>
</feature>
<dbReference type="InParanoid" id="A0A4S2MT80"/>
<name>A0A4S2MT80_9PEZI</name>
<dbReference type="InterPro" id="IPR006994">
    <property type="entry name" value="TCF25/Rqc1"/>
</dbReference>
<feature type="compositionally biased region" description="Acidic residues" evidence="1">
    <location>
        <begin position="105"/>
        <end position="116"/>
    </location>
</feature>
<evidence type="ECO:0000313" key="3">
    <source>
        <dbReference type="Proteomes" id="UP000298138"/>
    </source>
</evidence>
<dbReference type="AlphaFoldDB" id="A0A4S2MT80"/>
<dbReference type="PANTHER" id="PTHR22684">
    <property type="entry name" value="NULP1-RELATED"/>
    <property type="match status" value="1"/>
</dbReference>
<gene>
    <name evidence="2" type="ORF">EX30DRAFT_397011</name>
</gene>
<evidence type="ECO:0000313" key="2">
    <source>
        <dbReference type="EMBL" id="TGZ79677.1"/>
    </source>
</evidence>
<organism evidence="2 3">
    <name type="scientific">Ascodesmis nigricans</name>
    <dbReference type="NCBI Taxonomy" id="341454"/>
    <lineage>
        <taxon>Eukaryota</taxon>
        <taxon>Fungi</taxon>
        <taxon>Dikarya</taxon>
        <taxon>Ascomycota</taxon>
        <taxon>Pezizomycotina</taxon>
        <taxon>Pezizomycetes</taxon>
        <taxon>Pezizales</taxon>
        <taxon>Ascodesmidaceae</taxon>
        <taxon>Ascodesmis</taxon>
    </lineage>
</organism>
<dbReference type="PANTHER" id="PTHR22684:SF0">
    <property type="entry name" value="RIBOSOME QUALITY CONTROL COMPLEX SUBUNIT TCF25"/>
    <property type="match status" value="1"/>
</dbReference>